<keyword evidence="2" id="KW-1185">Reference proteome</keyword>
<dbReference type="Proteomes" id="UP001239445">
    <property type="component" value="Unassembled WGS sequence"/>
</dbReference>
<evidence type="ECO:0000313" key="2">
    <source>
        <dbReference type="Proteomes" id="UP001239445"/>
    </source>
</evidence>
<reference evidence="1" key="1">
    <citation type="submission" date="2023-06" db="EMBL/GenBank/DDBJ databases">
        <title>Genome-scale phylogeny and comparative genomics of the fungal order Sordariales.</title>
        <authorList>
            <consortium name="Lawrence Berkeley National Laboratory"/>
            <person name="Hensen N."/>
            <person name="Bonometti L."/>
            <person name="Westerberg I."/>
            <person name="Brannstrom I.O."/>
            <person name="Guillou S."/>
            <person name="Cros-Aarteil S."/>
            <person name="Calhoun S."/>
            <person name="Haridas S."/>
            <person name="Kuo A."/>
            <person name="Mondo S."/>
            <person name="Pangilinan J."/>
            <person name="Riley R."/>
            <person name="Labutti K."/>
            <person name="Andreopoulos B."/>
            <person name="Lipzen A."/>
            <person name="Chen C."/>
            <person name="Yanf M."/>
            <person name="Daum C."/>
            <person name="Ng V."/>
            <person name="Clum A."/>
            <person name="Steindorff A."/>
            <person name="Ohm R."/>
            <person name="Martin F."/>
            <person name="Silar P."/>
            <person name="Natvig D."/>
            <person name="Lalanne C."/>
            <person name="Gautier V."/>
            <person name="Ament-Velasquez S.L."/>
            <person name="Kruys A."/>
            <person name="Hutchinson M.I."/>
            <person name="Powell A.J."/>
            <person name="Barry K."/>
            <person name="Miller A.N."/>
            <person name="Grigoriev I.V."/>
            <person name="Debuchy R."/>
            <person name="Gladieux P."/>
            <person name="Thoren M.H."/>
            <person name="Johannesson H."/>
        </authorList>
    </citation>
    <scope>NUCLEOTIDE SEQUENCE</scope>
    <source>
        <strain evidence="1">PSN4</strain>
    </source>
</reference>
<dbReference type="PANTHER" id="PTHR10622">
    <property type="entry name" value="HET DOMAIN-CONTAINING PROTEIN"/>
    <property type="match status" value="1"/>
</dbReference>
<gene>
    <name evidence="1" type="ORF">QBC47DRAFT_277353</name>
</gene>
<evidence type="ECO:0000313" key="1">
    <source>
        <dbReference type="EMBL" id="KAK1753139.1"/>
    </source>
</evidence>
<feature type="non-terminal residue" evidence="1">
    <location>
        <position position="1"/>
    </location>
</feature>
<sequence>RQTTSAEDISYCLLRIFNLNMPLIYGEGSVKAFYRLRQEVTRNSRDHSLL</sequence>
<name>A0AAJ0B9C6_9PEZI</name>
<accession>A0AAJ0B9C6</accession>
<dbReference type="EMBL" id="MU839838">
    <property type="protein sequence ID" value="KAK1753139.1"/>
    <property type="molecule type" value="Genomic_DNA"/>
</dbReference>
<dbReference type="AlphaFoldDB" id="A0AAJ0B9C6"/>
<dbReference type="PANTHER" id="PTHR10622:SF10">
    <property type="entry name" value="HET DOMAIN-CONTAINING PROTEIN"/>
    <property type="match status" value="1"/>
</dbReference>
<organism evidence="1 2">
    <name type="scientific">Echria macrotheca</name>
    <dbReference type="NCBI Taxonomy" id="438768"/>
    <lineage>
        <taxon>Eukaryota</taxon>
        <taxon>Fungi</taxon>
        <taxon>Dikarya</taxon>
        <taxon>Ascomycota</taxon>
        <taxon>Pezizomycotina</taxon>
        <taxon>Sordariomycetes</taxon>
        <taxon>Sordariomycetidae</taxon>
        <taxon>Sordariales</taxon>
        <taxon>Schizotheciaceae</taxon>
        <taxon>Echria</taxon>
    </lineage>
</organism>
<protein>
    <submittedName>
        <fullName evidence="1">Uncharacterized protein</fullName>
    </submittedName>
</protein>
<proteinExistence type="predicted"/>
<comment type="caution">
    <text evidence="1">The sequence shown here is derived from an EMBL/GenBank/DDBJ whole genome shotgun (WGS) entry which is preliminary data.</text>
</comment>
<feature type="non-terminal residue" evidence="1">
    <location>
        <position position="50"/>
    </location>
</feature>